<evidence type="ECO:0000259" key="3">
    <source>
        <dbReference type="Pfam" id="PF25778"/>
    </source>
</evidence>
<evidence type="ECO:0000313" key="4">
    <source>
        <dbReference type="EMBL" id="TMQ63071.1"/>
    </source>
</evidence>
<proteinExistence type="predicted"/>
<dbReference type="InterPro" id="IPR057708">
    <property type="entry name" value="DUF7948"/>
</dbReference>
<dbReference type="EMBL" id="VBOY01000116">
    <property type="protein sequence ID" value="TMQ63071.1"/>
    <property type="molecule type" value="Genomic_DNA"/>
</dbReference>
<dbReference type="PANTHER" id="PTHR35580:SF1">
    <property type="entry name" value="PHYTASE-LIKE DOMAIN-CONTAINING PROTEIN"/>
    <property type="match status" value="1"/>
</dbReference>
<evidence type="ECO:0000313" key="5">
    <source>
        <dbReference type="Proteomes" id="UP000316609"/>
    </source>
</evidence>
<dbReference type="Gene3D" id="2.60.40.4070">
    <property type="match status" value="1"/>
</dbReference>
<dbReference type="InterPro" id="IPR052918">
    <property type="entry name" value="Motility_Chemotaxis_Reg"/>
</dbReference>
<dbReference type="Pfam" id="PF25778">
    <property type="entry name" value="DUF7948"/>
    <property type="match status" value="1"/>
</dbReference>
<protein>
    <submittedName>
        <fullName evidence="4">T9SS type A sorting domain-containing protein</fullName>
    </submittedName>
</protein>
<dbReference type="AlphaFoldDB" id="A0A538THJ6"/>
<dbReference type="PANTHER" id="PTHR35580">
    <property type="entry name" value="CELL SURFACE GLYCOPROTEIN (S-LAYER PROTEIN)-LIKE PROTEIN"/>
    <property type="match status" value="1"/>
</dbReference>
<evidence type="ECO:0000259" key="2">
    <source>
        <dbReference type="Pfam" id="PF13860"/>
    </source>
</evidence>
<dbReference type="Pfam" id="PF06739">
    <property type="entry name" value="SBBP"/>
    <property type="match status" value="3"/>
</dbReference>
<feature type="signal peptide" evidence="1">
    <location>
        <begin position="1"/>
        <end position="25"/>
    </location>
</feature>
<reference evidence="4 5" key="1">
    <citation type="journal article" date="2019" name="Nat. Microbiol.">
        <title>Mediterranean grassland soil C-N compound turnover is dependent on rainfall and depth, and is mediated by genomically divergent microorganisms.</title>
        <authorList>
            <person name="Diamond S."/>
            <person name="Andeer P.F."/>
            <person name="Li Z."/>
            <person name="Crits-Christoph A."/>
            <person name="Burstein D."/>
            <person name="Anantharaman K."/>
            <person name="Lane K.R."/>
            <person name="Thomas B.C."/>
            <person name="Pan C."/>
            <person name="Northen T.R."/>
            <person name="Banfield J.F."/>
        </authorList>
    </citation>
    <scope>NUCLEOTIDE SEQUENCE [LARGE SCALE GENOMIC DNA]</scope>
    <source>
        <strain evidence="4">WS_8</strain>
    </source>
</reference>
<feature type="domain" description="DUF7948" evidence="3">
    <location>
        <begin position="36"/>
        <end position="234"/>
    </location>
</feature>
<name>A0A538THJ6_UNCEI</name>
<feature type="chain" id="PRO_5021921943" evidence="1">
    <location>
        <begin position="26"/>
        <end position="800"/>
    </location>
</feature>
<gene>
    <name evidence="4" type="ORF">E6K78_10950</name>
</gene>
<feature type="domain" description="FlgD/Vpr Ig-like" evidence="2">
    <location>
        <begin position="732"/>
        <end position="787"/>
    </location>
</feature>
<keyword evidence="1" id="KW-0732">Signal</keyword>
<accession>A0A538THJ6</accession>
<evidence type="ECO:0000256" key="1">
    <source>
        <dbReference type="SAM" id="SignalP"/>
    </source>
</evidence>
<dbReference type="InterPro" id="IPR010620">
    <property type="entry name" value="SBBP_repeat"/>
</dbReference>
<dbReference type="NCBIfam" id="TIGR04183">
    <property type="entry name" value="Por_Secre_tail"/>
    <property type="match status" value="1"/>
</dbReference>
<comment type="caution">
    <text evidence="4">The sequence shown here is derived from an EMBL/GenBank/DDBJ whole genome shotgun (WGS) entry which is preliminary data.</text>
</comment>
<organism evidence="4 5">
    <name type="scientific">Eiseniibacteriota bacterium</name>
    <dbReference type="NCBI Taxonomy" id="2212470"/>
    <lineage>
        <taxon>Bacteria</taxon>
        <taxon>Candidatus Eiseniibacteriota</taxon>
    </lineage>
</organism>
<dbReference type="InterPro" id="IPR025965">
    <property type="entry name" value="FlgD/Vpr_Ig-like"/>
</dbReference>
<dbReference type="InterPro" id="IPR026444">
    <property type="entry name" value="Secre_tail"/>
</dbReference>
<dbReference type="Proteomes" id="UP000316609">
    <property type="component" value="Unassembled WGS sequence"/>
</dbReference>
<dbReference type="Pfam" id="PF13860">
    <property type="entry name" value="FlgD_ig"/>
    <property type="match status" value="1"/>
</dbReference>
<sequence>MKNHISLLLSLLSLPLTLFPSQAGALSPAPTGSEGFVRNVGQVHGPARYYAVGQGSAVYFEPTSVVLDRTPATADARGVILRVDFPGAVGTPRLEGLDPQTSRVNVFLGSDPASWQEGTPVCREVRYQSIAPGSDLVYRIEGGRLKYDVVLAPQGDLTMATLRYRGAERLSVDGTGALVIHTGAGELREAPPVLYQVVDGQRVSVNGGYRIRARREVGFWAGTYDHGLPLFVDPGMMWSTYLGGTATDYACAITRNLNDEVFVVGYSASTDYPTTPGSYQTTKHADDDVVVTKLRSDGSLLWSTYLGGSRWDAGRAVAVDASGNVYVCGETLSEDFPTTTGAFRRQIGMSGTYDAFVTKIGPNGNVLAYSTYLGGISDDRGAAIAVDAAGQAVVGGSTGSTDFPTTSGVVKSSRSPGLFDGSDGFVTKLAANGAALVYSTYLGSNSGTESVRALTLDAIGQPTMTGPTASPDYPTTAGAFQRTLNGIKDSYVTRLNVTASGYVFSTLLGGTGIEDGYGVGMDATGNAYVVGATTSTDFPTTAGAFQTTWGGGTNVYDAFVTKFSPTGVVGYSTFLGGSGSDVAYGVAVSSNGYAFVTGVCTSANFPVTQSAAWPSYAGGQADGFATAVAPSGSALFYSTFLGSSGTDQGQAITLRSDNRALIAGYTDDASFPTTQGAFDRTYGSGGDGYVSLIDMGVTPITGVGSQGPSLLHVYGPSPNPSGFETSCSASLEQSTRVRVRVLDVQGRLVRSVAHQEVGSGLHTWKWDGTDELGRRVEAGIYLFQISTPTSQDSKRVVRLK</sequence>